<name>A0AAD4Q9F8_9AGAM</name>
<evidence type="ECO:0000313" key="2">
    <source>
        <dbReference type="Proteomes" id="UP001201163"/>
    </source>
</evidence>
<gene>
    <name evidence="1" type="ORF">EDB92DRAFT_1871358</name>
</gene>
<proteinExistence type="predicted"/>
<sequence length="212" mass="23308">GAVDVNGFAPLSRRALTHHLVQHTHTVAWAYTQQQIGELCVSAPAHSPINVFLHCTDPLHVLSSSSALSLSFFPFALVERWHLCPPSFDSLAVALRLAVFSPHFHPPFWSPSSSISGRTQGILLTTPLRIARLATIYSHFSSHSTHGHSFYPHAASHGQLRFVVSKPSVIIYVRLAGFKKDVTKCPPFRKEVRSRVRSYVSACSCASAGEET</sequence>
<protein>
    <submittedName>
        <fullName evidence="1">Uncharacterized protein</fullName>
    </submittedName>
</protein>
<keyword evidence="2" id="KW-1185">Reference proteome</keyword>
<evidence type="ECO:0000313" key="1">
    <source>
        <dbReference type="EMBL" id="KAH8988587.1"/>
    </source>
</evidence>
<feature type="non-terminal residue" evidence="1">
    <location>
        <position position="1"/>
    </location>
</feature>
<comment type="caution">
    <text evidence="1">The sequence shown here is derived from an EMBL/GenBank/DDBJ whole genome shotgun (WGS) entry which is preliminary data.</text>
</comment>
<organism evidence="1 2">
    <name type="scientific">Lactarius akahatsu</name>
    <dbReference type="NCBI Taxonomy" id="416441"/>
    <lineage>
        <taxon>Eukaryota</taxon>
        <taxon>Fungi</taxon>
        <taxon>Dikarya</taxon>
        <taxon>Basidiomycota</taxon>
        <taxon>Agaricomycotina</taxon>
        <taxon>Agaricomycetes</taxon>
        <taxon>Russulales</taxon>
        <taxon>Russulaceae</taxon>
        <taxon>Lactarius</taxon>
    </lineage>
</organism>
<dbReference type="AlphaFoldDB" id="A0AAD4Q9F8"/>
<accession>A0AAD4Q9F8</accession>
<dbReference type="EMBL" id="JAKELL010000041">
    <property type="protein sequence ID" value="KAH8988587.1"/>
    <property type="molecule type" value="Genomic_DNA"/>
</dbReference>
<dbReference type="Proteomes" id="UP001201163">
    <property type="component" value="Unassembled WGS sequence"/>
</dbReference>
<reference evidence="1" key="1">
    <citation type="submission" date="2022-01" db="EMBL/GenBank/DDBJ databases">
        <title>Comparative genomics reveals a dynamic genome evolution in the ectomycorrhizal milk-cap (Lactarius) mushrooms.</title>
        <authorList>
            <consortium name="DOE Joint Genome Institute"/>
            <person name="Lebreton A."/>
            <person name="Tang N."/>
            <person name="Kuo A."/>
            <person name="LaButti K."/>
            <person name="Drula E."/>
            <person name="Barry K."/>
            <person name="Clum A."/>
            <person name="Lipzen A."/>
            <person name="Mousain D."/>
            <person name="Ng V."/>
            <person name="Wang R."/>
            <person name="Wang X."/>
            <person name="Dai Y."/>
            <person name="Henrissat B."/>
            <person name="Grigoriev I.V."/>
            <person name="Guerin-Laguette A."/>
            <person name="Yu F."/>
            <person name="Martin F.M."/>
        </authorList>
    </citation>
    <scope>NUCLEOTIDE SEQUENCE</scope>
    <source>
        <strain evidence="1">QP</strain>
    </source>
</reference>